<gene>
    <name evidence="3" type="ORF">DERYTH_LOCUS4303</name>
</gene>
<evidence type="ECO:0000313" key="4">
    <source>
        <dbReference type="Proteomes" id="UP000789405"/>
    </source>
</evidence>
<feature type="region of interest" description="Disordered" evidence="2">
    <location>
        <begin position="135"/>
        <end position="171"/>
    </location>
</feature>
<evidence type="ECO:0000313" key="3">
    <source>
        <dbReference type="EMBL" id="CAG8530138.1"/>
    </source>
</evidence>
<feature type="compositionally biased region" description="Low complexity" evidence="2">
    <location>
        <begin position="148"/>
        <end position="164"/>
    </location>
</feature>
<organism evidence="3 4">
    <name type="scientific">Dentiscutata erythropus</name>
    <dbReference type="NCBI Taxonomy" id="1348616"/>
    <lineage>
        <taxon>Eukaryota</taxon>
        <taxon>Fungi</taxon>
        <taxon>Fungi incertae sedis</taxon>
        <taxon>Mucoromycota</taxon>
        <taxon>Glomeromycotina</taxon>
        <taxon>Glomeromycetes</taxon>
        <taxon>Diversisporales</taxon>
        <taxon>Gigasporaceae</taxon>
        <taxon>Dentiscutata</taxon>
    </lineage>
</organism>
<accession>A0A9N9FFA8</accession>
<comment type="caution">
    <text evidence="3">The sequence shown here is derived from an EMBL/GenBank/DDBJ whole genome shotgun (WGS) entry which is preliminary data.</text>
</comment>
<dbReference type="Proteomes" id="UP000789405">
    <property type="component" value="Unassembled WGS sequence"/>
</dbReference>
<protein>
    <submittedName>
        <fullName evidence="3">26933_t:CDS:1</fullName>
    </submittedName>
</protein>
<sequence length="440" mass="49305">MSASGSEYTCPICQNKDLENTSESESINQQANPIESTTVNTSTSMEYTPIESTTANTSTSMEYTPIESTTANTSTSMEYTPIESTTVNTSTSMEYTTMTNTSTSIPSILITNPCDLTSTSDPAISTITSNPASTIANSGSPAIPPVINSSTTPTSNSGNSTRSTLVTEPSSSTADLRKEKYFLEILVDLVTPSEISRVSSSKCEEENSKNAISLVQLYNKAECSQKRVNEELQNNRISLNKAKSKVYGEILAHRSDITKEALKKSTQRAKNIYNLFKIIGVDKISRIRTHRFDTISKFTEQQIEVITQSVNEKCLADLESISGKFKEIIFYEAFVQYIENTEDIQKLSVLEKTKQQLEKDFKQLEILTEKPRDFYLKKAVTRYLEYTNKMLKYYEGEKVKWDKRAEKGLAKIDQAMARKIRLDAENKLVKNPYTKGKPLK</sequence>
<keyword evidence="1" id="KW-0175">Coiled coil</keyword>
<dbReference type="EMBL" id="CAJVPY010001632">
    <property type="protein sequence ID" value="CAG8530138.1"/>
    <property type="molecule type" value="Genomic_DNA"/>
</dbReference>
<dbReference type="OrthoDB" id="2482249at2759"/>
<keyword evidence="4" id="KW-1185">Reference proteome</keyword>
<dbReference type="AlphaFoldDB" id="A0A9N9FFA8"/>
<reference evidence="3" key="1">
    <citation type="submission" date="2021-06" db="EMBL/GenBank/DDBJ databases">
        <authorList>
            <person name="Kallberg Y."/>
            <person name="Tangrot J."/>
            <person name="Rosling A."/>
        </authorList>
    </citation>
    <scope>NUCLEOTIDE SEQUENCE</scope>
    <source>
        <strain evidence="3">MA453B</strain>
    </source>
</reference>
<feature type="coiled-coil region" evidence="1">
    <location>
        <begin position="340"/>
        <end position="370"/>
    </location>
</feature>
<evidence type="ECO:0000256" key="1">
    <source>
        <dbReference type="SAM" id="Coils"/>
    </source>
</evidence>
<evidence type="ECO:0000256" key="2">
    <source>
        <dbReference type="SAM" id="MobiDB-lite"/>
    </source>
</evidence>
<name>A0A9N9FFA8_9GLOM</name>
<proteinExistence type="predicted"/>
<feature type="non-terminal residue" evidence="3">
    <location>
        <position position="440"/>
    </location>
</feature>